<comment type="similarity">
    <text evidence="1">Belongs to the RNase H family.</text>
</comment>
<reference evidence="4 5" key="1">
    <citation type="submission" date="2024-03" db="EMBL/GenBank/DDBJ databases">
        <title>Adaptation during the transition from Ophiocordyceps entomopathogen to insect associate is accompanied by gene loss and intensified selection.</title>
        <authorList>
            <person name="Ward C.M."/>
            <person name="Onetto C.A."/>
            <person name="Borneman A.R."/>
        </authorList>
    </citation>
    <scope>NUCLEOTIDE SEQUENCE [LARGE SCALE GENOMIC DNA]</scope>
    <source>
        <strain evidence="4">AWRI1</strain>
        <tissue evidence="4">Single Adult Female</tissue>
    </source>
</reference>
<dbReference type="InterPro" id="IPR036397">
    <property type="entry name" value="RNaseH_sf"/>
</dbReference>
<dbReference type="AlphaFoldDB" id="A0AAN9TU12"/>
<feature type="region of interest" description="Disordered" evidence="2">
    <location>
        <begin position="198"/>
        <end position="238"/>
    </location>
</feature>
<dbReference type="InterPro" id="IPR002156">
    <property type="entry name" value="RNaseH_domain"/>
</dbReference>
<dbReference type="Pfam" id="PF00075">
    <property type="entry name" value="RNase_H"/>
    <property type="match status" value="1"/>
</dbReference>
<dbReference type="PANTHER" id="PTHR10642:SF31">
    <property type="entry name" value="RIBONUCLEASE H1"/>
    <property type="match status" value="1"/>
</dbReference>
<dbReference type="GO" id="GO:0043137">
    <property type="term" value="P:DNA replication, removal of RNA primer"/>
    <property type="evidence" value="ECO:0007669"/>
    <property type="project" value="TreeGrafter"/>
</dbReference>
<evidence type="ECO:0000256" key="1">
    <source>
        <dbReference type="ARBA" id="ARBA00005300"/>
    </source>
</evidence>
<comment type="caution">
    <text evidence="4">The sequence shown here is derived from an EMBL/GenBank/DDBJ whole genome shotgun (WGS) entry which is preliminary data.</text>
</comment>
<sequence>MTSCETFAASDSGNCRGKRRMSEHLYLKSYQSNDLTKIFQKFVKSHGNFETCAKTLDSDILKTVPESVRNFFLLYIKQVNAINELYKCLEHLLENSNSLFDGTKIIDQVHRVSNDSISGLQVLTDAIIQELSNTCVNFPAVSPRFVEPAVKLRRFESAFKFESTEGSVDESKPPFEDEDIDFAGSDIELQLEEIVDKANESESAAAQSSAYKGNSEIASRHKSLPCGSQKPTDDEKSYNLNYDPDGFVRVFVDGACPSNGRANAKAGIGVWFGDGSPLNVSEPATGLPTNNNAEIQAATQAILKANSVGVKKLRLYTDSQFVINCMTKWIFGWKRKNWTNSSNKPVINKISLMALDKVIPLMDAVDWKYVEGHKGILGNERADFLAKNGVHNL</sequence>
<dbReference type="GO" id="GO:0004523">
    <property type="term" value="F:RNA-DNA hybrid ribonuclease activity"/>
    <property type="evidence" value="ECO:0007669"/>
    <property type="project" value="InterPro"/>
</dbReference>
<dbReference type="Gene3D" id="3.30.420.10">
    <property type="entry name" value="Ribonuclease H-like superfamily/Ribonuclease H"/>
    <property type="match status" value="1"/>
</dbReference>
<keyword evidence="5" id="KW-1185">Reference proteome</keyword>
<evidence type="ECO:0000259" key="3">
    <source>
        <dbReference type="PROSITE" id="PS50879"/>
    </source>
</evidence>
<dbReference type="InterPro" id="IPR012337">
    <property type="entry name" value="RNaseH-like_sf"/>
</dbReference>
<dbReference type="CDD" id="cd09280">
    <property type="entry name" value="RNase_HI_eukaryote_like"/>
    <property type="match status" value="1"/>
</dbReference>
<dbReference type="EMBL" id="JBBCAQ010000032">
    <property type="protein sequence ID" value="KAK7583971.1"/>
    <property type="molecule type" value="Genomic_DNA"/>
</dbReference>
<dbReference type="PANTHER" id="PTHR10642">
    <property type="entry name" value="RIBONUCLEASE H1"/>
    <property type="match status" value="1"/>
</dbReference>
<protein>
    <recommendedName>
        <fullName evidence="3">RNase H type-1 domain-containing protein</fullName>
    </recommendedName>
</protein>
<dbReference type="InterPro" id="IPR050092">
    <property type="entry name" value="RNase_H"/>
</dbReference>
<dbReference type="SUPFAM" id="SSF53098">
    <property type="entry name" value="Ribonuclease H-like"/>
    <property type="match status" value="1"/>
</dbReference>
<evidence type="ECO:0000256" key="2">
    <source>
        <dbReference type="SAM" id="MobiDB-lite"/>
    </source>
</evidence>
<feature type="domain" description="RNase H type-1" evidence="3">
    <location>
        <begin position="244"/>
        <end position="391"/>
    </location>
</feature>
<dbReference type="PROSITE" id="PS50879">
    <property type="entry name" value="RNASE_H_1"/>
    <property type="match status" value="1"/>
</dbReference>
<feature type="compositionally biased region" description="Low complexity" evidence="2">
    <location>
        <begin position="201"/>
        <end position="210"/>
    </location>
</feature>
<evidence type="ECO:0000313" key="5">
    <source>
        <dbReference type="Proteomes" id="UP001367676"/>
    </source>
</evidence>
<proteinExistence type="inferred from homology"/>
<dbReference type="Proteomes" id="UP001367676">
    <property type="component" value="Unassembled WGS sequence"/>
</dbReference>
<accession>A0AAN9TU12</accession>
<gene>
    <name evidence="4" type="ORF">V9T40_004934</name>
</gene>
<dbReference type="GO" id="GO:0003676">
    <property type="term" value="F:nucleic acid binding"/>
    <property type="evidence" value="ECO:0007669"/>
    <property type="project" value="InterPro"/>
</dbReference>
<evidence type="ECO:0000313" key="4">
    <source>
        <dbReference type="EMBL" id="KAK7583971.1"/>
    </source>
</evidence>
<organism evidence="4 5">
    <name type="scientific">Parthenolecanium corni</name>
    <dbReference type="NCBI Taxonomy" id="536013"/>
    <lineage>
        <taxon>Eukaryota</taxon>
        <taxon>Metazoa</taxon>
        <taxon>Ecdysozoa</taxon>
        <taxon>Arthropoda</taxon>
        <taxon>Hexapoda</taxon>
        <taxon>Insecta</taxon>
        <taxon>Pterygota</taxon>
        <taxon>Neoptera</taxon>
        <taxon>Paraneoptera</taxon>
        <taxon>Hemiptera</taxon>
        <taxon>Sternorrhyncha</taxon>
        <taxon>Coccoidea</taxon>
        <taxon>Coccidae</taxon>
        <taxon>Parthenolecanium</taxon>
    </lineage>
</organism>
<name>A0AAN9TU12_9HEMI</name>